<dbReference type="Proteomes" id="UP000051952">
    <property type="component" value="Unassembled WGS sequence"/>
</dbReference>
<feature type="region of interest" description="Disordered" evidence="1">
    <location>
        <begin position="274"/>
        <end position="294"/>
    </location>
</feature>
<evidence type="ECO:0000313" key="3">
    <source>
        <dbReference type="Proteomes" id="UP000051952"/>
    </source>
</evidence>
<dbReference type="VEuPathDB" id="TriTrypDB:BSAL_84405"/>
<reference evidence="3" key="1">
    <citation type="submission" date="2015-09" db="EMBL/GenBank/DDBJ databases">
        <authorList>
            <consortium name="Pathogen Informatics"/>
        </authorList>
    </citation>
    <scope>NUCLEOTIDE SEQUENCE [LARGE SCALE GENOMIC DNA]</scope>
    <source>
        <strain evidence="3">Lake Konstanz</strain>
    </source>
</reference>
<name>A0A0S4J376_BODSA</name>
<sequence>MGNVCTSQGDLISSKGNSSSPLTAHSAASQHQQSDHRHSSSRAANPLKSLYRDEIQRQSRSQLDRQHHLTDGESVEVVVVRHTSFQRAPDSTGVTSDVKTTTDHTKQQQQQQQQQRLHATLVCDEHNIDNRTPKNQQPHLNPGTTLFPARRISTQGESYDAFASDTMAQHNHMNYNHRHHPNMDRRDDAVIQRDSATALHSDGGRRSPDVELVVHLHHAYDDDGSTAATSDSEAARDQTRLPVGRAATGIPPSSRPTKLVFPFPALDVEYRKSSAACGDGGAGEGSKNRRADDDAADYTSPLVALARQYTSTSSSTKSKSDILRSGIREQNNLQQRQKQNASSAVLFAANSKHQHQQNMTVPETLPTASYRASEDAASPLLMTPRQSGLFGMRGGGTSLRSDDIIDHETGGMFFQSPGTTPVVGVLYGFELPLFRELHEL</sequence>
<proteinExistence type="predicted"/>
<evidence type="ECO:0000313" key="2">
    <source>
        <dbReference type="EMBL" id="CUG74385.1"/>
    </source>
</evidence>
<evidence type="ECO:0000256" key="1">
    <source>
        <dbReference type="SAM" id="MobiDB-lite"/>
    </source>
</evidence>
<dbReference type="EMBL" id="CYKH01000975">
    <property type="protein sequence ID" value="CUG74385.1"/>
    <property type="molecule type" value="Genomic_DNA"/>
</dbReference>
<feature type="region of interest" description="Disordered" evidence="1">
    <location>
        <begin position="84"/>
        <end position="114"/>
    </location>
</feature>
<accession>A0A0S4J376</accession>
<feature type="region of interest" description="Disordered" evidence="1">
    <location>
        <begin position="1"/>
        <end position="47"/>
    </location>
</feature>
<protein>
    <submittedName>
        <fullName evidence="2">Membrane-associated protein, putative</fullName>
    </submittedName>
</protein>
<organism evidence="2 3">
    <name type="scientific">Bodo saltans</name>
    <name type="common">Flagellated protozoan</name>
    <dbReference type="NCBI Taxonomy" id="75058"/>
    <lineage>
        <taxon>Eukaryota</taxon>
        <taxon>Discoba</taxon>
        <taxon>Euglenozoa</taxon>
        <taxon>Kinetoplastea</taxon>
        <taxon>Metakinetoplastina</taxon>
        <taxon>Eubodonida</taxon>
        <taxon>Bodonidae</taxon>
        <taxon>Bodo</taxon>
    </lineage>
</organism>
<dbReference type="AlphaFoldDB" id="A0A0S4J376"/>
<feature type="region of interest" description="Disordered" evidence="1">
    <location>
        <begin position="223"/>
        <end position="255"/>
    </location>
</feature>
<gene>
    <name evidence="2" type="ORF">BSAL_84405</name>
</gene>
<keyword evidence="3" id="KW-1185">Reference proteome</keyword>
<feature type="compositionally biased region" description="Polar residues" evidence="1">
    <location>
        <begin position="1"/>
        <end position="23"/>
    </location>
</feature>